<protein>
    <submittedName>
        <fullName evidence="2">Carboxypeptidase-like regulatory domain-containing protein</fullName>
    </submittedName>
</protein>
<organism evidence="2 3">
    <name type="scientific">Fodinibius salicampi</name>
    <dbReference type="NCBI Taxonomy" id="1920655"/>
    <lineage>
        <taxon>Bacteria</taxon>
        <taxon>Pseudomonadati</taxon>
        <taxon>Balneolota</taxon>
        <taxon>Balneolia</taxon>
        <taxon>Balneolales</taxon>
        <taxon>Balneolaceae</taxon>
        <taxon>Fodinibius</taxon>
    </lineage>
</organism>
<dbReference type="SUPFAM" id="SSF49464">
    <property type="entry name" value="Carboxypeptidase regulatory domain-like"/>
    <property type="match status" value="1"/>
</dbReference>
<proteinExistence type="predicted"/>
<keyword evidence="3" id="KW-1185">Reference proteome</keyword>
<dbReference type="EMBL" id="JAJNDC010000001">
    <property type="protein sequence ID" value="MCW9711823.1"/>
    <property type="molecule type" value="Genomic_DNA"/>
</dbReference>
<feature type="chain" id="PRO_5047057281" evidence="1">
    <location>
        <begin position="21"/>
        <end position="169"/>
    </location>
</feature>
<feature type="signal peptide" evidence="1">
    <location>
        <begin position="1"/>
        <end position="20"/>
    </location>
</feature>
<evidence type="ECO:0000313" key="2">
    <source>
        <dbReference type="EMBL" id="MCW9711823.1"/>
    </source>
</evidence>
<reference evidence="2 3" key="1">
    <citation type="submission" date="2021-11" db="EMBL/GenBank/DDBJ databases">
        <title>Aliifidinibius sp. nov., a new bacterium isolated from saline soil.</title>
        <authorList>
            <person name="Galisteo C."/>
            <person name="De La Haba R."/>
            <person name="Sanchez-Porro C."/>
            <person name="Ventosa A."/>
        </authorList>
    </citation>
    <scope>NUCLEOTIDE SEQUENCE [LARGE SCALE GENOMIC DNA]</scope>
    <source>
        <strain evidence="2 3">KACC 190600</strain>
    </source>
</reference>
<comment type="caution">
    <text evidence="2">The sequence shown here is derived from an EMBL/GenBank/DDBJ whole genome shotgun (WGS) entry which is preliminary data.</text>
</comment>
<accession>A0ABT3PVG5</accession>
<keyword evidence="1" id="KW-0732">Signal</keyword>
<evidence type="ECO:0000313" key="3">
    <source>
        <dbReference type="Proteomes" id="UP001207337"/>
    </source>
</evidence>
<sequence>MKKLLLLGTVLLFVTHSGKAQNNIYGYVVSLETAKPISNATIFLNDKYGLSLGDSLRVISDSTGYYRITGIDTSTYIINAWTTYTAMNQRYAMVIQSNRIEVDSTLNVDFVFSENEFKYSLHLRSHPGELFDKNKKRTSDSVARQAVRSQLFINSRRDTIGASFIERIE</sequence>
<dbReference type="InterPro" id="IPR008969">
    <property type="entry name" value="CarboxyPept-like_regulatory"/>
</dbReference>
<dbReference type="Proteomes" id="UP001207337">
    <property type="component" value="Unassembled WGS sequence"/>
</dbReference>
<dbReference type="Gene3D" id="2.60.40.1120">
    <property type="entry name" value="Carboxypeptidase-like, regulatory domain"/>
    <property type="match status" value="1"/>
</dbReference>
<dbReference type="RefSeq" id="WP_265787342.1">
    <property type="nucleotide sequence ID" value="NZ_BAABRS010000001.1"/>
</dbReference>
<gene>
    <name evidence="2" type="ORF">LQ318_02800</name>
</gene>
<evidence type="ECO:0000256" key="1">
    <source>
        <dbReference type="SAM" id="SignalP"/>
    </source>
</evidence>
<name>A0ABT3PVG5_9BACT</name>